<evidence type="ECO:0000256" key="1">
    <source>
        <dbReference type="ARBA" id="ARBA00003236"/>
    </source>
</evidence>
<keyword evidence="8" id="KW-1185">Reference proteome</keyword>
<comment type="similarity">
    <text evidence="2">Belongs to the polysaccharide deacetylase family.</text>
</comment>
<dbReference type="SUPFAM" id="SSF88713">
    <property type="entry name" value="Glycoside hydrolase/deacetylase"/>
    <property type="match status" value="1"/>
</dbReference>
<evidence type="ECO:0000256" key="4">
    <source>
        <dbReference type="ARBA" id="ARBA00032976"/>
    </source>
</evidence>
<name>A0ABS4EGX4_9HYPH</name>
<feature type="chain" id="PRO_5047526632" description="Chitooligosaccharide deacetylase" evidence="5">
    <location>
        <begin position="21"/>
        <end position="244"/>
    </location>
</feature>
<dbReference type="EMBL" id="JAGGJV010000001">
    <property type="protein sequence ID" value="MBP1857091.1"/>
    <property type="molecule type" value="Genomic_DNA"/>
</dbReference>
<organism evidence="7 8">
    <name type="scientific">Rhizobium herbae</name>
    <dbReference type="NCBI Taxonomy" id="508661"/>
    <lineage>
        <taxon>Bacteria</taxon>
        <taxon>Pseudomonadati</taxon>
        <taxon>Pseudomonadota</taxon>
        <taxon>Alphaproteobacteria</taxon>
        <taxon>Hyphomicrobiales</taxon>
        <taxon>Rhizobiaceae</taxon>
        <taxon>Rhizobium/Agrobacterium group</taxon>
        <taxon>Rhizobium</taxon>
    </lineage>
</organism>
<dbReference type="Proteomes" id="UP000823786">
    <property type="component" value="Unassembled WGS sequence"/>
</dbReference>
<dbReference type="PROSITE" id="PS51677">
    <property type="entry name" value="NODB"/>
    <property type="match status" value="1"/>
</dbReference>
<dbReference type="InterPro" id="IPR002509">
    <property type="entry name" value="NODB_dom"/>
</dbReference>
<evidence type="ECO:0000313" key="7">
    <source>
        <dbReference type="EMBL" id="MBP1857091.1"/>
    </source>
</evidence>
<evidence type="ECO:0000256" key="3">
    <source>
        <dbReference type="ARBA" id="ARBA00020071"/>
    </source>
</evidence>
<comment type="function">
    <text evidence="1">Is involved in generating a small heat-stable compound (Nod), an acylated oligomer of N-acetylglucosamine, that stimulates mitosis in various plant protoplasts.</text>
</comment>
<protein>
    <recommendedName>
        <fullName evidence="3">Chitooligosaccharide deacetylase</fullName>
    </recommendedName>
    <alternativeName>
        <fullName evidence="4">Nodulation protein B</fullName>
    </alternativeName>
</protein>
<dbReference type="InterPro" id="IPR050248">
    <property type="entry name" value="Polysacc_deacetylase_ArnD"/>
</dbReference>
<dbReference type="PANTHER" id="PTHR10587">
    <property type="entry name" value="GLYCOSYL TRANSFERASE-RELATED"/>
    <property type="match status" value="1"/>
</dbReference>
<proteinExistence type="inferred from homology"/>
<feature type="domain" description="NodB homology" evidence="6">
    <location>
        <begin position="40"/>
        <end position="229"/>
    </location>
</feature>
<sequence>MKIPLSALLMVALASHASLAATRLVEPQLKLEKQPKGAVPRVALTFDACSGRTDERILSTLIDNNIPATIFVTARWLKRNNAAIAAFKAHPDLFEIENHGAMHVPAVDQPVSIYGIPAAGSPKAVEAEVAGGAAAIEEQGLTPHWFRGATAKYSLSSIGQIRQMGFRVAGYSVNGDGGSLLGASAAEKRIAASKDGDVIIAHINQPAHAAGPGVVKGILDLKARGYAFVRLDDATEDGSDETTN</sequence>
<evidence type="ECO:0000256" key="5">
    <source>
        <dbReference type="SAM" id="SignalP"/>
    </source>
</evidence>
<reference evidence="7 8" key="1">
    <citation type="submission" date="2021-03" db="EMBL/GenBank/DDBJ databases">
        <title>Genomic Encyclopedia of Type Strains, Phase IV (KMG-IV): sequencing the most valuable type-strain genomes for metagenomic binning, comparative biology and taxonomic classification.</title>
        <authorList>
            <person name="Goeker M."/>
        </authorList>
    </citation>
    <scope>NUCLEOTIDE SEQUENCE [LARGE SCALE GENOMIC DNA]</scope>
    <source>
        <strain evidence="7 8">DSM 26427</strain>
    </source>
</reference>
<dbReference type="InterPro" id="IPR011330">
    <property type="entry name" value="Glyco_hydro/deAcase_b/a-brl"/>
</dbReference>
<evidence type="ECO:0000259" key="6">
    <source>
        <dbReference type="PROSITE" id="PS51677"/>
    </source>
</evidence>
<dbReference type="Gene3D" id="3.20.20.370">
    <property type="entry name" value="Glycoside hydrolase/deacetylase"/>
    <property type="match status" value="1"/>
</dbReference>
<evidence type="ECO:0000256" key="2">
    <source>
        <dbReference type="ARBA" id="ARBA00010973"/>
    </source>
</evidence>
<dbReference type="Pfam" id="PF01522">
    <property type="entry name" value="Polysacc_deac_1"/>
    <property type="match status" value="1"/>
</dbReference>
<keyword evidence="5" id="KW-0732">Signal</keyword>
<gene>
    <name evidence="7" type="ORF">J2Z75_000571</name>
</gene>
<accession>A0ABS4EGX4</accession>
<evidence type="ECO:0000313" key="8">
    <source>
        <dbReference type="Proteomes" id="UP000823786"/>
    </source>
</evidence>
<dbReference type="PANTHER" id="PTHR10587:SF134">
    <property type="entry name" value="SECRETED PROTEIN"/>
    <property type="match status" value="1"/>
</dbReference>
<comment type="caution">
    <text evidence="7">The sequence shown here is derived from an EMBL/GenBank/DDBJ whole genome shotgun (WGS) entry which is preliminary data.</text>
</comment>
<feature type="signal peptide" evidence="5">
    <location>
        <begin position="1"/>
        <end position="20"/>
    </location>
</feature>